<dbReference type="EMBL" id="JAFEMO010000012">
    <property type="protein sequence ID" value="KAH7554410.1"/>
    <property type="molecule type" value="Genomic_DNA"/>
</dbReference>
<comment type="subcellular location">
    <subcellularLocation>
        <location evidence="1">Nucleus</location>
    </subcellularLocation>
</comment>
<evidence type="ECO:0000313" key="10">
    <source>
        <dbReference type="Proteomes" id="UP000827721"/>
    </source>
</evidence>
<evidence type="ECO:0000256" key="4">
    <source>
        <dbReference type="ARBA" id="ARBA00023125"/>
    </source>
</evidence>
<evidence type="ECO:0000259" key="7">
    <source>
        <dbReference type="PROSITE" id="PS51369"/>
    </source>
</evidence>
<gene>
    <name evidence="9" type="ORF">JRO89_XS12G0196900</name>
</gene>
<evidence type="ECO:0008006" key="11">
    <source>
        <dbReference type="Google" id="ProtNLM"/>
    </source>
</evidence>
<evidence type="ECO:0000256" key="5">
    <source>
        <dbReference type="ARBA" id="ARBA00023163"/>
    </source>
</evidence>
<evidence type="ECO:0000313" key="9">
    <source>
        <dbReference type="EMBL" id="KAH7554410.1"/>
    </source>
</evidence>
<proteinExistence type="predicted"/>
<keyword evidence="5" id="KW-0804">Transcription</keyword>
<reference evidence="9 10" key="1">
    <citation type="submission" date="2021-02" db="EMBL/GenBank/DDBJ databases">
        <title>Plant Genome Project.</title>
        <authorList>
            <person name="Zhang R.-G."/>
        </authorList>
    </citation>
    <scope>NUCLEOTIDE SEQUENCE [LARGE SCALE GENOMIC DNA]</scope>
    <source>
        <tissue evidence="9">Leaves</tissue>
    </source>
</reference>
<evidence type="ECO:0000256" key="2">
    <source>
        <dbReference type="ARBA" id="ARBA00022473"/>
    </source>
</evidence>
<evidence type="ECO:0000256" key="6">
    <source>
        <dbReference type="ARBA" id="ARBA00023242"/>
    </source>
</evidence>
<dbReference type="InterPro" id="IPR017887">
    <property type="entry name" value="TF_TCP_subgr"/>
</dbReference>
<organism evidence="9 10">
    <name type="scientific">Xanthoceras sorbifolium</name>
    <dbReference type="NCBI Taxonomy" id="99658"/>
    <lineage>
        <taxon>Eukaryota</taxon>
        <taxon>Viridiplantae</taxon>
        <taxon>Streptophyta</taxon>
        <taxon>Embryophyta</taxon>
        <taxon>Tracheophyta</taxon>
        <taxon>Spermatophyta</taxon>
        <taxon>Magnoliopsida</taxon>
        <taxon>eudicotyledons</taxon>
        <taxon>Gunneridae</taxon>
        <taxon>Pentapetalae</taxon>
        <taxon>rosids</taxon>
        <taxon>malvids</taxon>
        <taxon>Sapindales</taxon>
        <taxon>Sapindaceae</taxon>
        <taxon>Xanthoceroideae</taxon>
        <taxon>Xanthoceras</taxon>
    </lineage>
</organism>
<keyword evidence="3" id="KW-0805">Transcription regulation</keyword>
<evidence type="ECO:0000256" key="3">
    <source>
        <dbReference type="ARBA" id="ARBA00023015"/>
    </source>
</evidence>
<keyword evidence="10" id="KW-1185">Reference proteome</keyword>
<keyword evidence="6" id="KW-0539">Nucleus</keyword>
<dbReference type="PROSITE" id="PS51370">
    <property type="entry name" value="R"/>
    <property type="match status" value="1"/>
</dbReference>
<keyword evidence="2" id="KW-0217">Developmental protein</keyword>
<accession>A0ABQ8HD45</accession>
<dbReference type="InterPro" id="IPR005333">
    <property type="entry name" value="Transcription_factor_TCP"/>
</dbReference>
<name>A0ABQ8HD45_9ROSI</name>
<evidence type="ECO:0000256" key="1">
    <source>
        <dbReference type="ARBA" id="ARBA00004123"/>
    </source>
</evidence>
<dbReference type="PROSITE" id="PS51369">
    <property type="entry name" value="TCP"/>
    <property type="match status" value="1"/>
</dbReference>
<comment type="caution">
    <text evidence="9">The sequence shown here is derived from an EMBL/GenBank/DDBJ whole genome shotgun (WGS) entry which is preliminary data.</text>
</comment>
<feature type="domain" description="TCP" evidence="7">
    <location>
        <begin position="89"/>
        <end position="147"/>
    </location>
</feature>
<evidence type="ECO:0000259" key="8">
    <source>
        <dbReference type="PROSITE" id="PS51370"/>
    </source>
</evidence>
<dbReference type="Pfam" id="PF03634">
    <property type="entry name" value="TCP"/>
    <property type="match status" value="1"/>
</dbReference>
<dbReference type="PANTHER" id="PTHR31072:SF224">
    <property type="entry name" value="TRANSCRIPTION FACTOR TCP1"/>
    <property type="match status" value="1"/>
</dbReference>
<protein>
    <recommendedName>
        <fullName evidence="11">Cycloidea-like protein</fullName>
    </recommendedName>
</protein>
<dbReference type="PANTHER" id="PTHR31072">
    <property type="entry name" value="TRANSCRIPTION FACTOR TCP4-RELATED"/>
    <property type="match status" value="1"/>
</dbReference>
<dbReference type="Proteomes" id="UP000827721">
    <property type="component" value="Unassembled WGS sequence"/>
</dbReference>
<dbReference type="InterPro" id="IPR017888">
    <property type="entry name" value="CYC/TB1_R_domain"/>
</dbReference>
<feature type="domain" description="R" evidence="8">
    <location>
        <begin position="205"/>
        <end position="222"/>
    </location>
</feature>
<sequence length="360" mass="40772">MFSSTSSINPFANFSSSFHHFPPPFSGFDANYVFLNNQLHDPLTSVVPTNPRIGESLTNMVLSNNIPLTSADQYYGPSNLNPNKKLQVKKDRHSKICTAQGIRDRRVRLSIEIAREFFDLQDMLGFDKASKTLEWLLSKSRKAIKELAQMKHDAINEAKCEVVFENGDLEGIAVPKTKSSSGDVYEEKEMEKLNGDAFHQIHLAKESRNKARARARQRTREKICTRKLHDRSKGLDTSSQILTHLRSWSQFKACDSNDHFAGNIQVKEPSSQDQMLDACEESVILKRKMNPSSIFTHQQNLGMSKDVSENTNYISNLPQNWDTDGAIPHSTFPVITNMNLPITGAVERTFTLLRSLDRLI</sequence>
<keyword evidence="4" id="KW-0238">DNA-binding</keyword>